<dbReference type="SUPFAM" id="SSF52172">
    <property type="entry name" value="CheY-like"/>
    <property type="match status" value="1"/>
</dbReference>
<dbReference type="InterPro" id="IPR011006">
    <property type="entry name" value="CheY-like_superfamily"/>
</dbReference>
<dbReference type="Gene3D" id="2.40.50.1020">
    <property type="entry name" value="LytTr DNA-binding domain"/>
    <property type="match status" value="1"/>
</dbReference>
<dbReference type="EMBL" id="JAILXK010000002">
    <property type="protein sequence ID" value="MBY4638094.1"/>
    <property type="molecule type" value="Genomic_DNA"/>
</dbReference>
<organism evidence="4 5">
    <name type="scientific">Sphingopyxis jiangsuensis</name>
    <dbReference type="NCBI Taxonomy" id="2871171"/>
    <lineage>
        <taxon>Bacteria</taxon>
        <taxon>Pseudomonadati</taxon>
        <taxon>Pseudomonadota</taxon>
        <taxon>Alphaproteobacteria</taxon>
        <taxon>Sphingomonadales</taxon>
        <taxon>Sphingomonadaceae</taxon>
        <taxon>Sphingopyxis</taxon>
    </lineage>
</organism>
<dbReference type="SMART" id="SM00850">
    <property type="entry name" value="LytTR"/>
    <property type="match status" value="1"/>
</dbReference>
<dbReference type="InterPro" id="IPR007492">
    <property type="entry name" value="LytTR_DNA-bd_dom"/>
</dbReference>
<evidence type="ECO:0000256" key="1">
    <source>
        <dbReference type="PROSITE-ProRule" id="PRU00169"/>
    </source>
</evidence>
<evidence type="ECO:0000313" key="4">
    <source>
        <dbReference type="EMBL" id="MBY4638094.1"/>
    </source>
</evidence>
<dbReference type="Proteomes" id="UP001166571">
    <property type="component" value="Unassembled WGS sequence"/>
</dbReference>
<dbReference type="InterPro" id="IPR001789">
    <property type="entry name" value="Sig_transdc_resp-reg_receiver"/>
</dbReference>
<feature type="modified residue" description="4-aspartylphosphate" evidence="1">
    <location>
        <position position="74"/>
    </location>
</feature>
<dbReference type="PANTHER" id="PTHR37299">
    <property type="entry name" value="TRANSCRIPTIONAL REGULATOR-RELATED"/>
    <property type="match status" value="1"/>
</dbReference>
<protein>
    <submittedName>
        <fullName evidence="4">Response regulator transcription factor</fullName>
    </submittedName>
</protein>
<sequence>MNIPAQPLFYNSFSQHGVQPAMRVMLVDDEPLALARLEAALAETPDIELVGSAVEGLEAARLIASLRPDVVVLDIQMPGLSGIELAESLGANDWRPEIIFVTAFNRFAIEAFHVEAIDYLLKPVSFDRFRVAIERARRRIALLRAESHAVELSTVIAALREDAVKSEPPPDNAYDSGVWVPYRQGAIRIDVDTIDWIEAARDYVLLNTSTKTHIYRAKISDLERRIDPRVIMRVHRSHMVRLKSVVAVEKPGKGALRLLLSDGAKVPVGPAFHDQVLAALRL</sequence>
<name>A0ABS7MGK3_9SPHN</name>
<evidence type="ECO:0000259" key="3">
    <source>
        <dbReference type="PROSITE" id="PS50930"/>
    </source>
</evidence>
<dbReference type="SMART" id="SM00448">
    <property type="entry name" value="REC"/>
    <property type="match status" value="1"/>
</dbReference>
<dbReference type="RefSeq" id="WP_222137124.1">
    <property type="nucleotide sequence ID" value="NZ_JAILXK010000002.1"/>
</dbReference>
<dbReference type="Pfam" id="PF04397">
    <property type="entry name" value="LytTR"/>
    <property type="match status" value="1"/>
</dbReference>
<accession>A0ABS7MGK3</accession>
<gene>
    <name evidence="4" type="ORF">K5P26_13185</name>
</gene>
<keyword evidence="1" id="KW-0597">Phosphoprotein</keyword>
<dbReference type="Gene3D" id="3.40.50.2300">
    <property type="match status" value="1"/>
</dbReference>
<comment type="caution">
    <text evidence="4">The sequence shown here is derived from an EMBL/GenBank/DDBJ whole genome shotgun (WGS) entry which is preliminary data.</text>
</comment>
<dbReference type="InterPro" id="IPR046947">
    <property type="entry name" value="LytR-like"/>
</dbReference>
<dbReference type="PROSITE" id="PS50930">
    <property type="entry name" value="HTH_LYTTR"/>
    <property type="match status" value="1"/>
</dbReference>
<reference evidence="4" key="1">
    <citation type="submission" date="2021-08" db="EMBL/GenBank/DDBJ databases">
        <title>Sphingopyxis panaciterrulae sp. nov., isolated from the surface water of the Yellow Sea.</title>
        <authorList>
            <person name="Gao Z."/>
            <person name="Zhang D."/>
            <person name="Zhang A."/>
        </authorList>
    </citation>
    <scope>NUCLEOTIDE SEQUENCE</scope>
    <source>
        <strain evidence="4">XHP0097</strain>
    </source>
</reference>
<evidence type="ECO:0000313" key="5">
    <source>
        <dbReference type="Proteomes" id="UP001166571"/>
    </source>
</evidence>
<dbReference type="Pfam" id="PF00072">
    <property type="entry name" value="Response_reg"/>
    <property type="match status" value="1"/>
</dbReference>
<evidence type="ECO:0000259" key="2">
    <source>
        <dbReference type="PROSITE" id="PS50110"/>
    </source>
</evidence>
<feature type="domain" description="Response regulatory" evidence="2">
    <location>
        <begin position="23"/>
        <end position="137"/>
    </location>
</feature>
<dbReference type="PANTHER" id="PTHR37299:SF1">
    <property type="entry name" value="STAGE 0 SPORULATION PROTEIN A HOMOLOG"/>
    <property type="match status" value="1"/>
</dbReference>
<keyword evidence="5" id="KW-1185">Reference proteome</keyword>
<proteinExistence type="predicted"/>
<feature type="domain" description="HTH LytTR-type" evidence="3">
    <location>
        <begin position="178"/>
        <end position="282"/>
    </location>
</feature>
<dbReference type="PROSITE" id="PS50110">
    <property type="entry name" value="RESPONSE_REGULATORY"/>
    <property type="match status" value="1"/>
</dbReference>